<organism evidence="1 2">
    <name type="scientific">Flavobacterium sinopsychrotolerans</name>
    <dbReference type="NCBI Taxonomy" id="604089"/>
    <lineage>
        <taxon>Bacteria</taxon>
        <taxon>Pseudomonadati</taxon>
        <taxon>Bacteroidota</taxon>
        <taxon>Flavobacteriia</taxon>
        <taxon>Flavobacteriales</taxon>
        <taxon>Flavobacteriaceae</taxon>
        <taxon>Flavobacterium</taxon>
    </lineage>
</organism>
<evidence type="ECO:0008006" key="3">
    <source>
        <dbReference type="Google" id="ProtNLM"/>
    </source>
</evidence>
<keyword evidence="2" id="KW-1185">Reference proteome</keyword>
<reference evidence="2" key="1">
    <citation type="submission" date="2016-10" db="EMBL/GenBank/DDBJ databases">
        <authorList>
            <person name="Varghese N."/>
            <person name="Submissions S."/>
        </authorList>
    </citation>
    <scope>NUCLEOTIDE SEQUENCE [LARGE SCALE GENOMIC DNA]</scope>
    <source>
        <strain evidence="2">CGMCC 1.8704</strain>
    </source>
</reference>
<proteinExistence type="predicted"/>
<dbReference type="InterPro" id="IPR025366">
    <property type="entry name" value="DUF4270"/>
</dbReference>
<dbReference type="RefSeq" id="WP_091172378.1">
    <property type="nucleotide sequence ID" value="NZ_CBCSFM010000004.1"/>
</dbReference>
<protein>
    <recommendedName>
        <fullName evidence="3">DUF4270 domain-containing protein</fullName>
    </recommendedName>
</protein>
<dbReference type="Pfam" id="PF14092">
    <property type="entry name" value="DUF4270"/>
    <property type="match status" value="1"/>
</dbReference>
<dbReference type="OrthoDB" id="1466062at2"/>
<dbReference type="STRING" id="604089.SAMN04487942_2840"/>
<dbReference type="Proteomes" id="UP000198657">
    <property type="component" value="Unassembled WGS sequence"/>
</dbReference>
<dbReference type="EMBL" id="FODN01000007">
    <property type="protein sequence ID" value="SEO47485.1"/>
    <property type="molecule type" value="Genomic_DNA"/>
</dbReference>
<dbReference type="AlphaFoldDB" id="A0A1H8PZR7"/>
<name>A0A1H8PZR7_9FLAO</name>
<evidence type="ECO:0000313" key="1">
    <source>
        <dbReference type="EMBL" id="SEO47485.1"/>
    </source>
</evidence>
<evidence type="ECO:0000313" key="2">
    <source>
        <dbReference type="Proteomes" id="UP000198657"/>
    </source>
</evidence>
<sequence length="531" mass="58460">MHNNFFLKSTLVLSCIVLLCSCDKEYNGIGDELIGENHFDFNKYTSNVIAYNQKIDPIQSNGLEVNALGILDDAAFGTTTANFATQLVLPSVNPTIGANPEIESVVLTIPYFSTLKSTDTDGNNVYELDSIYGPSDAKIKLSVYESGYFMRDLDPVGGFQQAQKYFTDQNSDFNDRKVGNRLNDAADAIQNDAFFFDKAEYVESTTDADGKVTKTRKVPGMRLNLNKAFFKTKIIDAVASGKLATNDVFKDYFRGLYFKVEKSGSSPSNLAVLNFASGQITIKYKEDLSTTTSGVTTVSRVEKSILLNMSGNTVSLLDQSNVNTAYTNATNSPNVTLGDEKLYVKGGEGSMVILDLFSTAGELETIRNNGWLINEANLVFHVDASAMAGSYEPNRIYLYDLNNNRPVVDYFNDQTESLDTKKSKLIFDGVLNKATGANGRGLTYKIRITNQVRNLIRNADSTNVKLGVVVTEDINKMISYKLKTANAFTSQAPKASVMNPLGTILFGTNIPIGTANYDKRLKLEIYYTKPN</sequence>
<accession>A0A1H8PZR7</accession>
<gene>
    <name evidence="1" type="ORF">SAMN04487942_2840</name>
</gene>